<feature type="transmembrane region" description="Helical" evidence="7">
    <location>
        <begin position="74"/>
        <end position="102"/>
    </location>
</feature>
<organism evidence="9 10">
    <name type="scientific">Georgenia halophila</name>
    <dbReference type="NCBI Taxonomy" id="620889"/>
    <lineage>
        <taxon>Bacteria</taxon>
        <taxon>Bacillati</taxon>
        <taxon>Actinomycetota</taxon>
        <taxon>Actinomycetes</taxon>
        <taxon>Micrococcales</taxon>
        <taxon>Bogoriellaceae</taxon>
        <taxon>Georgenia</taxon>
    </lineage>
</organism>
<evidence type="ECO:0000256" key="1">
    <source>
        <dbReference type="ARBA" id="ARBA00022670"/>
    </source>
</evidence>
<evidence type="ECO:0000256" key="7">
    <source>
        <dbReference type="SAM" id="Phobius"/>
    </source>
</evidence>
<comment type="cofactor">
    <cofactor evidence="6">
        <name>Zn(2+)</name>
        <dbReference type="ChEBI" id="CHEBI:29105"/>
    </cofactor>
    <text evidence="6">Binds 1 zinc ion per subunit.</text>
</comment>
<keyword evidence="7" id="KW-0472">Membrane</keyword>
<evidence type="ECO:0000313" key="9">
    <source>
        <dbReference type="EMBL" id="GAA4425985.1"/>
    </source>
</evidence>
<evidence type="ECO:0000256" key="3">
    <source>
        <dbReference type="ARBA" id="ARBA00022801"/>
    </source>
</evidence>
<keyword evidence="3 6" id="KW-0378">Hydrolase</keyword>
<dbReference type="RefSeq" id="WP_345216531.1">
    <property type="nucleotide sequence ID" value="NZ_BAABGN010000011.1"/>
</dbReference>
<dbReference type="EMBL" id="BAABGN010000011">
    <property type="protein sequence ID" value="GAA4425985.1"/>
    <property type="molecule type" value="Genomic_DNA"/>
</dbReference>
<dbReference type="PANTHER" id="PTHR34978">
    <property type="entry name" value="POSSIBLE SENSOR-TRANSDUCER PROTEIN BLAR"/>
    <property type="match status" value="1"/>
</dbReference>
<keyword evidence="5 6" id="KW-0482">Metalloprotease</keyword>
<keyword evidence="2" id="KW-0479">Metal-binding</keyword>
<evidence type="ECO:0000259" key="8">
    <source>
        <dbReference type="Pfam" id="PF01435"/>
    </source>
</evidence>
<protein>
    <recommendedName>
        <fullName evidence="8">Peptidase M48 domain-containing protein</fullName>
    </recommendedName>
</protein>
<evidence type="ECO:0000256" key="6">
    <source>
        <dbReference type="RuleBase" id="RU003983"/>
    </source>
</evidence>
<keyword evidence="7" id="KW-1133">Transmembrane helix</keyword>
<gene>
    <name evidence="9" type="ORF">GCM10023169_24340</name>
</gene>
<evidence type="ECO:0000313" key="10">
    <source>
        <dbReference type="Proteomes" id="UP001500622"/>
    </source>
</evidence>
<proteinExistence type="inferred from homology"/>
<dbReference type="Gene3D" id="3.30.2010.10">
    <property type="entry name" value="Metalloproteases ('zincins'), catalytic domain"/>
    <property type="match status" value="1"/>
</dbReference>
<sequence length="299" mass="31903">MTALALTALAVVLSLAAPVLLDRARWLEQVPQAAVVVWQSVALAAALSAIGAALAAPEEALRALHGGELRFGPALFVGAGLALLLAGVIVVRLAVVTVRLALDTRRRRRRHIEMLDLLHGERRERSELDVLAAHLPLAYCIPAKPGRVVVTDATLDLLTPAEVDAVVAHELAHLRARHDLVIEAFTALHVAFPQLVRSRLALESVNRLLEMLADDIARRSVGAAPLRSALAKLAGTADPEAEIDARLARLARRPDHSAWPVRVAVLRATCGALALAVIAVPTIAVVTPWLQVAFDALPF</sequence>
<comment type="caution">
    <text evidence="9">The sequence shown here is derived from an EMBL/GenBank/DDBJ whole genome shotgun (WGS) entry which is preliminary data.</text>
</comment>
<keyword evidence="7" id="KW-0812">Transmembrane</keyword>
<dbReference type="PANTHER" id="PTHR34978:SF3">
    <property type="entry name" value="SLR0241 PROTEIN"/>
    <property type="match status" value="1"/>
</dbReference>
<keyword evidence="1 6" id="KW-0645">Protease</keyword>
<keyword evidence="4 6" id="KW-0862">Zinc</keyword>
<feature type="transmembrane region" description="Helical" evidence="7">
    <location>
        <begin position="272"/>
        <end position="294"/>
    </location>
</feature>
<feature type="domain" description="Peptidase M48" evidence="8">
    <location>
        <begin position="126"/>
        <end position="182"/>
    </location>
</feature>
<name>A0ABP8LAG4_9MICO</name>
<dbReference type="CDD" id="cd07326">
    <property type="entry name" value="M56_BlaR1_MecR1_like"/>
    <property type="match status" value="1"/>
</dbReference>
<evidence type="ECO:0000256" key="2">
    <source>
        <dbReference type="ARBA" id="ARBA00022723"/>
    </source>
</evidence>
<keyword evidence="10" id="KW-1185">Reference proteome</keyword>
<reference evidence="10" key="1">
    <citation type="journal article" date="2019" name="Int. J. Syst. Evol. Microbiol.">
        <title>The Global Catalogue of Microorganisms (GCM) 10K type strain sequencing project: providing services to taxonomists for standard genome sequencing and annotation.</title>
        <authorList>
            <consortium name="The Broad Institute Genomics Platform"/>
            <consortium name="The Broad Institute Genome Sequencing Center for Infectious Disease"/>
            <person name="Wu L."/>
            <person name="Ma J."/>
        </authorList>
    </citation>
    <scope>NUCLEOTIDE SEQUENCE [LARGE SCALE GENOMIC DNA]</scope>
    <source>
        <strain evidence="10">JCM 17810</strain>
    </source>
</reference>
<evidence type="ECO:0000256" key="5">
    <source>
        <dbReference type="ARBA" id="ARBA00023049"/>
    </source>
</evidence>
<comment type="similarity">
    <text evidence="6">Belongs to the peptidase M48 family.</text>
</comment>
<dbReference type="Pfam" id="PF01435">
    <property type="entry name" value="Peptidase_M48"/>
    <property type="match status" value="1"/>
</dbReference>
<evidence type="ECO:0000256" key="4">
    <source>
        <dbReference type="ARBA" id="ARBA00022833"/>
    </source>
</evidence>
<accession>A0ABP8LAG4</accession>
<dbReference type="InterPro" id="IPR052173">
    <property type="entry name" value="Beta-lactam_resp_regulator"/>
</dbReference>
<dbReference type="Proteomes" id="UP001500622">
    <property type="component" value="Unassembled WGS sequence"/>
</dbReference>
<dbReference type="InterPro" id="IPR001915">
    <property type="entry name" value="Peptidase_M48"/>
</dbReference>